<feature type="domain" description="MmgE/PrpD C-terminal" evidence="3">
    <location>
        <begin position="273"/>
        <end position="453"/>
    </location>
</feature>
<dbReference type="InterPro" id="IPR036148">
    <property type="entry name" value="MmgE/PrpD_sf"/>
</dbReference>
<comment type="similarity">
    <text evidence="1">Belongs to the PrpD family.</text>
</comment>
<dbReference type="InterPro" id="IPR042188">
    <property type="entry name" value="MmgE/PrpD_sf_2"/>
</dbReference>
<evidence type="ECO:0008006" key="6">
    <source>
        <dbReference type="Google" id="ProtNLM"/>
    </source>
</evidence>
<dbReference type="OrthoDB" id="10267976at2759"/>
<dbReference type="InterPro" id="IPR042183">
    <property type="entry name" value="MmgE/PrpD_sf_1"/>
</dbReference>
<evidence type="ECO:0000259" key="3">
    <source>
        <dbReference type="Pfam" id="PF19305"/>
    </source>
</evidence>
<dbReference type="InterPro" id="IPR005656">
    <property type="entry name" value="MmgE_PrpD"/>
</dbReference>
<dbReference type="EMBL" id="AMGX01000016">
    <property type="protein sequence ID" value="EXJ67578.1"/>
    <property type="molecule type" value="Genomic_DNA"/>
</dbReference>
<dbReference type="STRING" id="1182543.W9WI37"/>
<dbReference type="HOGENOM" id="CLU_026574_2_1_1"/>
<evidence type="ECO:0000256" key="1">
    <source>
        <dbReference type="ARBA" id="ARBA00006174"/>
    </source>
</evidence>
<feature type="domain" description="MmgE/PrpD N-terminal" evidence="2">
    <location>
        <begin position="9"/>
        <end position="238"/>
    </location>
</feature>
<dbReference type="Proteomes" id="UP000019471">
    <property type="component" value="Unassembled WGS sequence"/>
</dbReference>
<dbReference type="Pfam" id="PF19305">
    <property type="entry name" value="MmgE_PrpD_C"/>
    <property type="match status" value="1"/>
</dbReference>
<dbReference type="eggNOG" id="ENOG502QVEB">
    <property type="taxonomic scope" value="Eukaryota"/>
</dbReference>
<dbReference type="Gene3D" id="1.10.4100.10">
    <property type="entry name" value="2-methylcitrate dehydratase PrpD"/>
    <property type="match status" value="1"/>
</dbReference>
<proteinExistence type="inferred from homology"/>
<dbReference type="PANTHER" id="PTHR16943:SF8">
    <property type="entry name" value="2-METHYLCITRATE DEHYDRATASE"/>
    <property type="match status" value="1"/>
</dbReference>
<comment type="caution">
    <text evidence="4">The sequence shown here is derived from an EMBL/GenBank/DDBJ whole genome shotgun (WGS) entry which is preliminary data.</text>
</comment>
<protein>
    <recommendedName>
        <fullName evidence="6">MmgE/PrpD family protein</fullName>
    </recommendedName>
</protein>
<dbReference type="RefSeq" id="XP_007748360.1">
    <property type="nucleotide sequence ID" value="XM_007750170.1"/>
</dbReference>
<evidence type="ECO:0000313" key="5">
    <source>
        <dbReference type="Proteomes" id="UP000019471"/>
    </source>
</evidence>
<accession>W9WI37</accession>
<dbReference type="InterPro" id="IPR045337">
    <property type="entry name" value="MmgE_PrpD_C"/>
</dbReference>
<organism evidence="4 5">
    <name type="scientific">Cladophialophora psammophila CBS 110553</name>
    <dbReference type="NCBI Taxonomy" id="1182543"/>
    <lineage>
        <taxon>Eukaryota</taxon>
        <taxon>Fungi</taxon>
        <taxon>Dikarya</taxon>
        <taxon>Ascomycota</taxon>
        <taxon>Pezizomycotina</taxon>
        <taxon>Eurotiomycetes</taxon>
        <taxon>Chaetothyriomycetidae</taxon>
        <taxon>Chaetothyriales</taxon>
        <taxon>Herpotrichiellaceae</taxon>
        <taxon>Cladophialophora</taxon>
    </lineage>
</organism>
<dbReference type="SUPFAM" id="SSF103378">
    <property type="entry name" value="2-methylcitrate dehydratase PrpD"/>
    <property type="match status" value="1"/>
</dbReference>
<sequence>MANAKDETRQLATFLSQLKYEQLPQEVVDIAKASILNIIGCAIGSSDASPRRKAIAALLPDKSVETPSAPGAATIWGRPERTDVETATFLNGIAATAGDYDDTLLRTVIHPSCTAITAVLPWAEVHHLSGKELILGFVAAFETQAAVANAISPSHYDNGWHITGSTGSFSATGGIAKLLQLTPDQFAAALGHASSMASGTRAVFGTDTKTLHVGLHGRNGIVAGKLAQHNFGSCPAPIEAWARLVSTTVDTGCIGELARGGPWQILTTAFKPYPCGVVIHPLIDACLEVFRSFSINGEVKATEGPRGLDDLAEIQVTANPQLVRLCNVRHPRTGLETIFSLYHGCAVALVYGRATPAEFSDDVAANDPLVHSIRDRVSVQTDPKLRDDEAYLTFTSSSKANSPQATRTVYIKHATGSLGNPMTKVQLEEKFLNQTEKYLGREKVRKVIETCWKLDSMEDVCELVRLLAT</sequence>
<reference evidence="4 5" key="1">
    <citation type="submission" date="2013-03" db="EMBL/GenBank/DDBJ databases">
        <title>The Genome Sequence of Cladophialophora psammophila CBS 110553.</title>
        <authorList>
            <consortium name="The Broad Institute Genomics Platform"/>
            <person name="Cuomo C."/>
            <person name="de Hoog S."/>
            <person name="Gorbushina A."/>
            <person name="Walker B."/>
            <person name="Young S.K."/>
            <person name="Zeng Q."/>
            <person name="Gargeya S."/>
            <person name="Fitzgerald M."/>
            <person name="Haas B."/>
            <person name="Abouelleil A."/>
            <person name="Allen A.W."/>
            <person name="Alvarado L."/>
            <person name="Arachchi H.M."/>
            <person name="Berlin A.M."/>
            <person name="Chapman S.B."/>
            <person name="Gainer-Dewar J."/>
            <person name="Goldberg J."/>
            <person name="Griggs A."/>
            <person name="Gujja S."/>
            <person name="Hansen M."/>
            <person name="Howarth C."/>
            <person name="Imamovic A."/>
            <person name="Ireland A."/>
            <person name="Larimer J."/>
            <person name="McCowan C."/>
            <person name="Murphy C."/>
            <person name="Pearson M."/>
            <person name="Poon T.W."/>
            <person name="Priest M."/>
            <person name="Roberts A."/>
            <person name="Saif S."/>
            <person name="Shea T."/>
            <person name="Sisk P."/>
            <person name="Sykes S."/>
            <person name="Wortman J."/>
            <person name="Nusbaum C."/>
            <person name="Birren B."/>
        </authorList>
    </citation>
    <scope>NUCLEOTIDE SEQUENCE [LARGE SCALE GENOMIC DNA]</scope>
    <source>
        <strain evidence="4 5">CBS 110553</strain>
    </source>
</reference>
<evidence type="ECO:0000259" key="2">
    <source>
        <dbReference type="Pfam" id="PF03972"/>
    </source>
</evidence>
<keyword evidence="5" id="KW-1185">Reference proteome</keyword>
<dbReference type="Gene3D" id="3.30.1330.120">
    <property type="entry name" value="2-methylcitrate dehydratase PrpD"/>
    <property type="match status" value="1"/>
</dbReference>
<dbReference type="GeneID" id="19194287"/>
<evidence type="ECO:0000313" key="4">
    <source>
        <dbReference type="EMBL" id="EXJ67578.1"/>
    </source>
</evidence>
<name>W9WI37_9EURO</name>
<dbReference type="PANTHER" id="PTHR16943">
    <property type="entry name" value="2-METHYLCITRATE DEHYDRATASE-RELATED"/>
    <property type="match status" value="1"/>
</dbReference>
<dbReference type="AlphaFoldDB" id="W9WI37"/>
<dbReference type="InterPro" id="IPR045336">
    <property type="entry name" value="MmgE_PrpD_N"/>
</dbReference>
<dbReference type="GO" id="GO:0016829">
    <property type="term" value="F:lyase activity"/>
    <property type="evidence" value="ECO:0007669"/>
    <property type="project" value="InterPro"/>
</dbReference>
<gene>
    <name evidence="4" type="ORF">A1O5_09591</name>
</gene>
<dbReference type="Pfam" id="PF03972">
    <property type="entry name" value="MmgE_PrpD_N"/>
    <property type="match status" value="1"/>
</dbReference>